<organism evidence="3 4">
    <name type="scientific">Thelephora terrestris</name>
    <dbReference type="NCBI Taxonomy" id="56493"/>
    <lineage>
        <taxon>Eukaryota</taxon>
        <taxon>Fungi</taxon>
        <taxon>Dikarya</taxon>
        <taxon>Basidiomycota</taxon>
        <taxon>Agaricomycotina</taxon>
        <taxon>Agaricomycetes</taxon>
        <taxon>Thelephorales</taxon>
        <taxon>Thelephoraceae</taxon>
        <taxon>Thelephora</taxon>
    </lineage>
</organism>
<dbReference type="EMBL" id="WIUZ02000008">
    <property type="protein sequence ID" value="KAF9784519.1"/>
    <property type="molecule type" value="Genomic_DNA"/>
</dbReference>
<gene>
    <name evidence="3" type="ORF">BJ322DRAFT_1064889</name>
</gene>
<proteinExistence type="predicted"/>
<keyword evidence="4" id="KW-1185">Reference proteome</keyword>
<comment type="caution">
    <text evidence="3">The sequence shown here is derived from an EMBL/GenBank/DDBJ whole genome shotgun (WGS) entry which is preliminary data.</text>
</comment>
<feature type="domain" description="DUF7729" evidence="2">
    <location>
        <begin position="27"/>
        <end position="143"/>
    </location>
</feature>
<evidence type="ECO:0000259" key="2">
    <source>
        <dbReference type="Pfam" id="PF24855"/>
    </source>
</evidence>
<evidence type="ECO:0000313" key="3">
    <source>
        <dbReference type="EMBL" id="KAF9784519.1"/>
    </source>
</evidence>
<dbReference type="OrthoDB" id="5588482at2759"/>
<reference evidence="3" key="1">
    <citation type="journal article" date="2020" name="Nat. Commun.">
        <title>Large-scale genome sequencing of mycorrhizal fungi provides insights into the early evolution of symbiotic traits.</title>
        <authorList>
            <person name="Miyauchi S."/>
            <person name="Kiss E."/>
            <person name="Kuo A."/>
            <person name="Drula E."/>
            <person name="Kohler A."/>
            <person name="Sanchez-Garcia M."/>
            <person name="Morin E."/>
            <person name="Andreopoulos B."/>
            <person name="Barry K.W."/>
            <person name="Bonito G."/>
            <person name="Buee M."/>
            <person name="Carver A."/>
            <person name="Chen C."/>
            <person name="Cichocki N."/>
            <person name="Clum A."/>
            <person name="Culley D."/>
            <person name="Crous P.W."/>
            <person name="Fauchery L."/>
            <person name="Girlanda M."/>
            <person name="Hayes R.D."/>
            <person name="Keri Z."/>
            <person name="LaButti K."/>
            <person name="Lipzen A."/>
            <person name="Lombard V."/>
            <person name="Magnuson J."/>
            <person name="Maillard F."/>
            <person name="Murat C."/>
            <person name="Nolan M."/>
            <person name="Ohm R.A."/>
            <person name="Pangilinan J."/>
            <person name="Pereira M.F."/>
            <person name="Perotto S."/>
            <person name="Peter M."/>
            <person name="Pfister S."/>
            <person name="Riley R."/>
            <person name="Sitrit Y."/>
            <person name="Stielow J.B."/>
            <person name="Szollosi G."/>
            <person name="Zifcakova L."/>
            <person name="Stursova M."/>
            <person name="Spatafora J.W."/>
            <person name="Tedersoo L."/>
            <person name="Vaario L.M."/>
            <person name="Yamada A."/>
            <person name="Yan M."/>
            <person name="Wang P."/>
            <person name="Xu J."/>
            <person name="Bruns T."/>
            <person name="Baldrian P."/>
            <person name="Vilgalys R."/>
            <person name="Dunand C."/>
            <person name="Henrissat B."/>
            <person name="Grigoriev I.V."/>
            <person name="Hibbett D."/>
            <person name="Nagy L.G."/>
            <person name="Martin F.M."/>
        </authorList>
    </citation>
    <scope>NUCLEOTIDE SEQUENCE</scope>
    <source>
        <strain evidence="3">UH-Tt-Lm1</strain>
    </source>
</reference>
<protein>
    <recommendedName>
        <fullName evidence="2">DUF7729 domain-containing protein</fullName>
    </recommendedName>
</protein>
<dbReference type="InterPro" id="IPR056146">
    <property type="entry name" value="DUF7729"/>
</dbReference>
<dbReference type="Proteomes" id="UP000736335">
    <property type="component" value="Unassembled WGS sequence"/>
</dbReference>
<name>A0A9P6HFW1_9AGAM</name>
<feature type="chain" id="PRO_5040325428" description="DUF7729 domain-containing protein" evidence="1">
    <location>
        <begin position="17"/>
        <end position="306"/>
    </location>
</feature>
<sequence>MQSLAIVSLLATAVYAQTNPLIPQGISSGCATFMSTLDSDPQILSCTTAFSNAVSTFGVGANPGTVTTSTITSTLNTLSSSLSACSESVIRSKLTDFYTACSNELTSSPNPDVIRAYDVLYVHFPFSQAVCTKDDSGNYCVLEVGSTLNLTNTLLSTAGSAGTDPANDLWVPITSDNQRRAQEQVIIPNVQQFKALNLVFLALQPSLAAAQLCTPCTRNIFNQYIQFMSDISYAPGIGNSPLMGGETDLYNAIQQKCGAAFLSGSVQAAGGISNGLINGGAAGISVNARTVAGALFATVAGLFITL</sequence>
<keyword evidence="1" id="KW-0732">Signal</keyword>
<dbReference type="Pfam" id="PF24855">
    <property type="entry name" value="DUF7729"/>
    <property type="match status" value="1"/>
</dbReference>
<feature type="signal peptide" evidence="1">
    <location>
        <begin position="1"/>
        <end position="16"/>
    </location>
</feature>
<dbReference type="AlphaFoldDB" id="A0A9P6HFW1"/>
<evidence type="ECO:0000313" key="4">
    <source>
        <dbReference type="Proteomes" id="UP000736335"/>
    </source>
</evidence>
<accession>A0A9P6HFW1</accession>
<evidence type="ECO:0000256" key="1">
    <source>
        <dbReference type="SAM" id="SignalP"/>
    </source>
</evidence>
<reference evidence="3" key="2">
    <citation type="submission" date="2020-11" db="EMBL/GenBank/DDBJ databases">
        <authorList>
            <consortium name="DOE Joint Genome Institute"/>
            <person name="Kuo A."/>
            <person name="Miyauchi S."/>
            <person name="Kiss E."/>
            <person name="Drula E."/>
            <person name="Kohler A."/>
            <person name="Sanchez-Garcia M."/>
            <person name="Andreopoulos B."/>
            <person name="Barry K.W."/>
            <person name="Bonito G."/>
            <person name="Buee M."/>
            <person name="Carver A."/>
            <person name="Chen C."/>
            <person name="Cichocki N."/>
            <person name="Clum A."/>
            <person name="Culley D."/>
            <person name="Crous P.W."/>
            <person name="Fauchery L."/>
            <person name="Girlanda M."/>
            <person name="Hayes R."/>
            <person name="Keri Z."/>
            <person name="Labutti K."/>
            <person name="Lipzen A."/>
            <person name="Lombard V."/>
            <person name="Magnuson J."/>
            <person name="Maillard F."/>
            <person name="Morin E."/>
            <person name="Murat C."/>
            <person name="Nolan M."/>
            <person name="Ohm R."/>
            <person name="Pangilinan J."/>
            <person name="Pereira M."/>
            <person name="Perotto S."/>
            <person name="Peter M."/>
            <person name="Riley R."/>
            <person name="Sitrit Y."/>
            <person name="Stielow B."/>
            <person name="Szollosi G."/>
            <person name="Zifcakova L."/>
            <person name="Stursova M."/>
            <person name="Spatafora J.W."/>
            <person name="Tedersoo L."/>
            <person name="Vaario L.-M."/>
            <person name="Yamada A."/>
            <person name="Yan M."/>
            <person name="Wang P."/>
            <person name="Xu J."/>
            <person name="Bruns T."/>
            <person name="Baldrian P."/>
            <person name="Vilgalys R."/>
            <person name="Henrissat B."/>
            <person name="Grigoriev I.V."/>
            <person name="Hibbett D."/>
            <person name="Nagy L.G."/>
            <person name="Martin F.M."/>
        </authorList>
    </citation>
    <scope>NUCLEOTIDE SEQUENCE</scope>
    <source>
        <strain evidence="3">UH-Tt-Lm1</strain>
    </source>
</reference>